<protein>
    <recommendedName>
        <fullName evidence="1">Phage neck terminator protein gp12-like domain-containing protein</fullName>
    </recommendedName>
</protein>
<dbReference type="InterPro" id="IPR057087">
    <property type="entry name" value="Gp12-like"/>
</dbReference>
<organism evidence="2 3">
    <name type="scientific">Yersinia alsatica</name>
    <dbReference type="NCBI Taxonomy" id="2890317"/>
    <lineage>
        <taxon>Bacteria</taxon>
        <taxon>Pseudomonadati</taxon>
        <taxon>Pseudomonadota</taxon>
        <taxon>Gammaproteobacteria</taxon>
        <taxon>Enterobacterales</taxon>
        <taxon>Yersiniaceae</taxon>
        <taxon>Yersinia</taxon>
    </lineage>
</organism>
<dbReference type="Proteomes" id="UP001057860">
    <property type="component" value="Chromosome"/>
</dbReference>
<dbReference type="EMBL" id="CP104006">
    <property type="protein sequence ID" value="UWM44657.1"/>
    <property type="molecule type" value="Genomic_DNA"/>
</dbReference>
<keyword evidence="3" id="KW-1185">Reference proteome</keyword>
<dbReference type="Pfam" id="PF23961">
    <property type="entry name" value="Phage_tail_terminator_9"/>
    <property type="match status" value="1"/>
</dbReference>
<evidence type="ECO:0000313" key="2">
    <source>
        <dbReference type="EMBL" id="UWM44657.1"/>
    </source>
</evidence>
<evidence type="ECO:0000259" key="1">
    <source>
        <dbReference type="Pfam" id="PF23961"/>
    </source>
</evidence>
<dbReference type="GeneID" id="75142069"/>
<accession>A0ABY5UR94</accession>
<dbReference type="RefSeq" id="WP_151419968.1">
    <property type="nucleotide sequence ID" value="NZ_CP104006.1"/>
</dbReference>
<gene>
    <name evidence="2" type="ORF">N0H69_18680</name>
</gene>
<evidence type="ECO:0000313" key="3">
    <source>
        <dbReference type="Proteomes" id="UP001057860"/>
    </source>
</evidence>
<proteinExistence type="predicted"/>
<reference evidence="2" key="1">
    <citation type="submission" date="2022-08" db="EMBL/GenBank/DDBJ databases">
        <authorList>
            <person name="Bogun A."/>
            <person name="Kislichkina A."/>
            <person name="Solomentsev V."/>
            <person name="Skryabin Y."/>
            <person name="Sizova A."/>
            <person name="Platonov M."/>
            <person name="Dentovskaya S."/>
        </authorList>
    </citation>
    <scope>NUCLEOTIDE SEQUENCE</scope>
    <source>
        <strain evidence="2">SCPM-O-B-7604</strain>
    </source>
</reference>
<name>A0ABY5UR94_9GAMM</name>
<feature type="domain" description="Phage neck terminator protein gp12-like" evidence="1">
    <location>
        <begin position="12"/>
        <end position="160"/>
    </location>
</feature>
<sequence>MIKTQPHLIAVARFVRDLLDYDEQLIKFDRRNIISSDFATSYIVVNGSLPQSVLARGQRFNGDVEVMTYTASVSRSIVLEFYGDSAYTNAESFLMLSEIQLANELRRKNALTIMSVSNITDVGQLLGQSHGNRVHLSFNVQYAPARDVQTLRIDTPQFQFLEDK</sequence>